<evidence type="ECO:0000313" key="1">
    <source>
        <dbReference type="EMBL" id="GAA4722686.1"/>
    </source>
</evidence>
<evidence type="ECO:0008006" key="3">
    <source>
        <dbReference type="Google" id="ProtNLM"/>
    </source>
</evidence>
<dbReference type="InterPro" id="IPR013785">
    <property type="entry name" value="Aldolase_TIM"/>
</dbReference>
<proteinExistence type="predicted"/>
<gene>
    <name evidence="1" type="ORF">GCM10025782_20660</name>
</gene>
<name>A0ABP8Y881_9MICO</name>
<accession>A0ABP8Y881</accession>
<sequence>MASEGLTEDEIRRTCQQVAAAGARMVQGGSWRAGRTGLNHVEMIRAALPPEVLVKWTEPIRAVSTMLLCMSPGVDRFNCDVDQILSDAKRAEWLVPLTIPAKGLDY</sequence>
<comment type="caution">
    <text evidence="1">The sequence shown here is derived from an EMBL/GenBank/DDBJ whole genome shotgun (WGS) entry which is preliminary data.</text>
</comment>
<evidence type="ECO:0000313" key="2">
    <source>
        <dbReference type="Proteomes" id="UP001500556"/>
    </source>
</evidence>
<dbReference type="RefSeq" id="WP_345503054.1">
    <property type="nucleotide sequence ID" value="NZ_BAABLO010000009.1"/>
</dbReference>
<dbReference type="Proteomes" id="UP001500556">
    <property type="component" value="Unassembled WGS sequence"/>
</dbReference>
<protein>
    <recommendedName>
        <fullName evidence="3">HpcH/HpaI aldolase/citrate lyase domain-containing protein</fullName>
    </recommendedName>
</protein>
<dbReference type="CDD" id="cd00945">
    <property type="entry name" value="Aldolase_Class_I"/>
    <property type="match status" value="1"/>
</dbReference>
<dbReference type="Gene3D" id="3.20.20.70">
    <property type="entry name" value="Aldolase class I"/>
    <property type="match status" value="1"/>
</dbReference>
<dbReference type="EMBL" id="BAABLO010000009">
    <property type="protein sequence ID" value="GAA4722686.1"/>
    <property type="molecule type" value="Genomic_DNA"/>
</dbReference>
<keyword evidence="2" id="KW-1185">Reference proteome</keyword>
<organism evidence="1 2">
    <name type="scientific">Pedococcus ginsenosidimutans</name>
    <dbReference type="NCBI Taxonomy" id="490570"/>
    <lineage>
        <taxon>Bacteria</taxon>
        <taxon>Bacillati</taxon>
        <taxon>Actinomycetota</taxon>
        <taxon>Actinomycetes</taxon>
        <taxon>Micrococcales</taxon>
        <taxon>Intrasporangiaceae</taxon>
        <taxon>Pedococcus</taxon>
    </lineage>
</organism>
<reference evidence="2" key="1">
    <citation type="journal article" date="2019" name="Int. J. Syst. Evol. Microbiol.">
        <title>The Global Catalogue of Microorganisms (GCM) 10K type strain sequencing project: providing services to taxonomists for standard genome sequencing and annotation.</title>
        <authorList>
            <consortium name="The Broad Institute Genomics Platform"/>
            <consortium name="The Broad Institute Genome Sequencing Center for Infectious Disease"/>
            <person name="Wu L."/>
            <person name="Ma J."/>
        </authorList>
    </citation>
    <scope>NUCLEOTIDE SEQUENCE [LARGE SCALE GENOMIC DNA]</scope>
    <source>
        <strain evidence="2">JCM 18961</strain>
    </source>
</reference>